<evidence type="ECO:0000256" key="1">
    <source>
        <dbReference type="SAM" id="SignalP"/>
    </source>
</evidence>
<sequence length="169" mass="18662">MSYRSELLISACLLAGLMQAAAASDLPRKRYEIRVEETGTRLGRVAIRSSLPLNRRYAELDEAERALIRAEYEGMPAADEPPFPAQGLLPIFNAIQDGMDKLFPSGAMTVVADVDSEGKVRHVDVFGDVQPEFARFSSAVLMVTPFKPGFCGGKPCNMQYVLRMQFSKI</sequence>
<evidence type="ECO:0000313" key="2">
    <source>
        <dbReference type="EMBL" id="MFG6413956.1"/>
    </source>
</evidence>
<dbReference type="EMBL" id="JBIGHY010000002">
    <property type="protein sequence ID" value="MFG6413956.1"/>
    <property type="molecule type" value="Genomic_DNA"/>
</dbReference>
<dbReference type="Proteomes" id="UP001606300">
    <property type="component" value="Unassembled WGS sequence"/>
</dbReference>
<gene>
    <name evidence="2" type="ORF">ACG02S_08610</name>
</gene>
<keyword evidence="1" id="KW-0732">Signal</keyword>
<proteinExistence type="predicted"/>
<organism evidence="2 3">
    <name type="scientific">Pelomonas dachongensis</name>
    <dbReference type="NCBI Taxonomy" id="3299029"/>
    <lineage>
        <taxon>Bacteria</taxon>
        <taxon>Pseudomonadati</taxon>
        <taxon>Pseudomonadota</taxon>
        <taxon>Betaproteobacteria</taxon>
        <taxon>Burkholderiales</taxon>
        <taxon>Sphaerotilaceae</taxon>
        <taxon>Roseateles</taxon>
    </lineage>
</organism>
<comment type="caution">
    <text evidence="2">The sequence shown here is derived from an EMBL/GenBank/DDBJ whole genome shotgun (WGS) entry which is preliminary data.</text>
</comment>
<feature type="signal peptide" evidence="1">
    <location>
        <begin position="1"/>
        <end position="22"/>
    </location>
</feature>
<protein>
    <recommendedName>
        <fullName evidence="4">TonB C-terminal domain-containing protein</fullName>
    </recommendedName>
</protein>
<dbReference type="RefSeq" id="WP_394470027.1">
    <property type="nucleotide sequence ID" value="NZ_JBIGHY010000002.1"/>
</dbReference>
<keyword evidence="3" id="KW-1185">Reference proteome</keyword>
<accession>A0ABW7EPJ7</accession>
<name>A0ABW7EPJ7_9BURK</name>
<evidence type="ECO:0008006" key="4">
    <source>
        <dbReference type="Google" id="ProtNLM"/>
    </source>
</evidence>
<feature type="chain" id="PRO_5046755739" description="TonB C-terminal domain-containing protein" evidence="1">
    <location>
        <begin position="23"/>
        <end position="169"/>
    </location>
</feature>
<evidence type="ECO:0000313" key="3">
    <source>
        <dbReference type="Proteomes" id="UP001606300"/>
    </source>
</evidence>
<reference evidence="2 3" key="1">
    <citation type="submission" date="2024-09" db="EMBL/GenBank/DDBJ databases">
        <title>Novel species of the genus Pelomonas and Roseateles isolated from streams.</title>
        <authorList>
            <person name="Lu H."/>
        </authorList>
    </citation>
    <scope>NUCLEOTIDE SEQUENCE [LARGE SCALE GENOMIC DNA]</scope>
    <source>
        <strain evidence="2 3">DC23W</strain>
    </source>
</reference>